<name>A0A382KTA9_9ZZZZ</name>
<dbReference type="Gene3D" id="3.40.605.10">
    <property type="entry name" value="Aldehyde Dehydrogenase, Chain A, domain 1"/>
    <property type="match status" value="1"/>
</dbReference>
<dbReference type="InterPro" id="IPR016162">
    <property type="entry name" value="Ald_DH_N"/>
</dbReference>
<evidence type="ECO:0000313" key="1">
    <source>
        <dbReference type="EMBL" id="SVC27529.1"/>
    </source>
</evidence>
<dbReference type="EMBL" id="UINC01082611">
    <property type="protein sequence ID" value="SVC27529.1"/>
    <property type="molecule type" value="Genomic_DNA"/>
</dbReference>
<organism evidence="1">
    <name type="scientific">marine metagenome</name>
    <dbReference type="NCBI Taxonomy" id="408172"/>
    <lineage>
        <taxon>unclassified sequences</taxon>
        <taxon>metagenomes</taxon>
        <taxon>ecological metagenomes</taxon>
    </lineage>
</organism>
<dbReference type="GO" id="GO:0016491">
    <property type="term" value="F:oxidoreductase activity"/>
    <property type="evidence" value="ECO:0007669"/>
    <property type="project" value="InterPro"/>
</dbReference>
<feature type="non-terminal residue" evidence="1">
    <location>
        <position position="1"/>
    </location>
</feature>
<gene>
    <name evidence="1" type="ORF">METZ01_LOCUS280383</name>
</gene>
<proteinExistence type="predicted"/>
<dbReference type="AlphaFoldDB" id="A0A382KTA9"/>
<protein>
    <recommendedName>
        <fullName evidence="2">Aldehyde dehydrogenase (NADP(+))</fullName>
    </recommendedName>
</protein>
<reference evidence="1" key="1">
    <citation type="submission" date="2018-05" db="EMBL/GenBank/DDBJ databases">
        <authorList>
            <person name="Lanie J.A."/>
            <person name="Ng W.-L."/>
            <person name="Kazmierczak K.M."/>
            <person name="Andrzejewski T.M."/>
            <person name="Davidsen T.M."/>
            <person name="Wayne K.J."/>
            <person name="Tettelin H."/>
            <person name="Glass J.I."/>
            <person name="Rusch D."/>
            <person name="Podicherti R."/>
            <person name="Tsui H.-C.T."/>
            <person name="Winkler M.E."/>
        </authorList>
    </citation>
    <scope>NUCLEOTIDE SEQUENCE</scope>
</reference>
<evidence type="ECO:0008006" key="2">
    <source>
        <dbReference type="Google" id="ProtNLM"/>
    </source>
</evidence>
<accession>A0A382KTA9</accession>
<sequence>PATTDGRSTSVGTGAILRFARPVCYQGFPTERLPEELKDENSLGIKRVVNGERG</sequence>